<dbReference type="GO" id="GO:0005737">
    <property type="term" value="C:cytoplasm"/>
    <property type="evidence" value="ECO:0007669"/>
    <property type="project" value="TreeGrafter"/>
</dbReference>
<dbReference type="InterPro" id="IPR029000">
    <property type="entry name" value="Cyclophilin-like_dom_sf"/>
</dbReference>
<feature type="signal peptide" evidence="4">
    <location>
        <begin position="1"/>
        <end position="22"/>
    </location>
</feature>
<dbReference type="OrthoDB" id="10064525at2759"/>
<evidence type="ECO:0000256" key="3">
    <source>
        <dbReference type="ARBA" id="ARBA00023235"/>
    </source>
</evidence>
<evidence type="ECO:0000256" key="1">
    <source>
        <dbReference type="ARBA" id="ARBA00000971"/>
    </source>
</evidence>
<dbReference type="PRINTS" id="PR00153">
    <property type="entry name" value="CSAPPISMRASE"/>
</dbReference>
<dbReference type="Proteomes" id="UP000504635">
    <property type="component" value="Unplaced"/>
</dbReference>
<comment type="function">
    <text evidence="4">PPIases accelerate the folding of proteins. It catalyzes the cis-trans isomerization of proline imidic peptide bonds in oligopeptides.</text>
</comment>
<evidence type="ECO:0000256" key="2">
    <source>
        <dbReference type="ARBA" id="ARBA00023110"/>
    </source>
</evidence>
<evidence type="ECO:0000256" key="4">
    <source>
        <dbReference type="RuleBase" id="RU363019"/>
    </source>
</evidence>
<dbReference type="GO" id="GO:0006457">
    <property type="term" value="P:protein folding"/>
    <property type="evidence" value="ECO:0007669"/>
    <property type="project" value="TreeGrafter"/>
</dbReference>
<keyword evidence="3 4" id="KW-0413">Isomerase</keyword>
<dbReference type="Pfam" id="PF00160">
    <property type="entry name" value="Pro_isomerase"/>
    <property type="match status" value="1"/>
</dbReference>
<accession>A0A6J2YN12</accession>
<dbReference type="EC" id="5.2.1.8" evidence="4"/>
<name>A0A6J2YN12_SITOR</name>
<comment type="catalytic activity">
    <reaction evidence="1 4">
        <text>[protein]-peptidylproline (omega=180) = [protein]-peptidylproline (omega=0)</text>
        <dbReference type="Rhea" id="RHEA:16237"/>
        <dbReference type="Rhea" id="RHEA-COMP:10747"/>
        <dbReference type="Rhea" id="RHEA-COMP:10748"/>
        <dbReference type="ChEBI" id="CHEBI:83833"/>
        <dbReference type="ChEBI" id="CHEBI:83834"/>
        <dbReference type="EC" id="5.2.1.8"/>
    </reaction>
</comment>
<feature type="domain" description="PPIase cyclophilin-type" evidence="6">
    <location>
        <begin position="32"/>
        <end position="191"/>
    </location>
</feature>
<dbReference type="GeneID" id="115888879"/>
<gene>
    <name evidence="8" type="primary">LOC115888879</name>
</gene>
<keyword evidence="2 4" id="KW-0697">Rotamase</keyword>
<dbReference type="FunFam" id="2.40.100.10:FF:000025">
    <property type="entry name" value="Peptidyl-prolyl cis-trans isomerase CYP19-2"/>
    <property type="match status" value="1"/>
</dbReference>
<sequence>MFAIRRFSAVCLVLLVINQGYSKDYKITDQIYMDIEIEGKETNRIIFGLFGEVVPKTVQNFKHLALRGIDGKSYVGTNFLIAIKKVMILGGDIVHNNGTGSLSIYGEYFDDENFQIGHDSSGLLAMVNLGAPNSNGCMFLITTMATPWLNGRHVIFGMVLKGHKVVHTIEHIKTDINDRIIRGVKIVKCGEIKINPYYENYKNYELTFWAWIKAGWFPLSWSFAIMAFFQYLIKQLTKYESTI</sequence>
<dbReference type="PANTHER" id="PTHR11071">
    <property type="entry name" value="PEPTIDYL-PROLYL CIS-TRANS ISOMERASE"/>
    <property type="match status" value="1"/>
</dbReference>
<reference evidence="8" key="1">
    <citation type="submission" date="2025-08" db="UniProtKB">
        <authorList>
            <consortium name="RefSeq"/>
        </authorList>
    </citation>
    <scope>IDENTIFICATION</scope>
    <source>
        <tissue evidence="8">Gonads</tissue>
    </source>
</reference>
<evidence type="ECO:0000259" key="6">
    <source>
        <dbReference type="PROSITE" id="PS50072"/>
    </source>
</evidence>
<evidence type="ECO:0000313" key="8">
    <source>
        <dbReference type="RefSeq" id="XP_030764609.1"/>
    </source>
</evidence>
<dbReference type="RefSeq" id="XP_030764609.1">
    <property type="nucleotide sequence ID" value="XM_030908749.1"/>
</dbReference>
<dbReference type="InParanoid" id="A0A6J2YN12"/>
<comment type="similarity">
    <text evidence="4">Belongs to the cyclophilin-type PPIase family.</text>
</comment>
<protein>
    <recommendedName>
        <fullName evidence="4">Peptidyl-prolyl cis-trans isomerase</fullName>
        <shortName evidence="4">PPIase</shortName>
        <ecNumber evidence="4">5.2.1.8</ecNumber>
    </recommendedName>
</protein>
<dbReference type="SUPFAM" id="SSF50891">
    <property type="entry name" value="Cyclophilin-like"/>
    <property type="match status" value="1"/>
</dbReference>
<evidence type="ECO:0000256" key="5">
    <source>
        <dbReference type="SAM" id="Phobius"/>
    </source>
</evidence>
<dbReference type="PANTHER" id="PTHR11071:SF478">
    <property type="entry name" value="PEPTIDYL-PROLYL CIS-TRANS ISOMERASE, RHODOPSIN-SPECIFIC ISOZYME"/>
    <property type="match status" value="1"/>
</dbReference>
<keyword evidence="5" id="KW-0472">Membrane</keyword>
<dbReference type="InterPro" id="IPR002130">
    <property type="entry name" value="Cyclophilin-type_PPIase_dom"/>
</dbReference>
<keyword evidence="5" id="KW-1133">Transmembrane helix</keyword>
<keyword evidence="7" id="KW-1185">Reference proteome</keyword>
<feature type="transmembrane region" description="Helical" evidence="5">
    <location>
        <begin position="208"/>
        <end position="233"/>
    </location>
</feature>
<keyword evidence="4" id="KW-0732">Signal</keyword>
<dbReference type="PROSITE" id="PS50072">
    <property type="entry name" value="CSA_PPIASE_2"/>
    <property type="match status" value="1"/>
</dbReference>
<proteinExistence type="inferred from homology"/>
<dbReference type="KEGG" id="soy:115888879"/>
<organism evidence="7 8">
    <name type="scientific">Sitophilus oryzae</name>
    <name type="common">Rice weevil</name>
    <name type="synonym">Curculio oryzae</name>
    <dbReference type="NCBI Taxonomy" id="7048"/>
    <lineage>
        <taxon>Eukaryota</taxon>
        <taxon>Metazoa</taxon>
        <taxon>Ecdysozoa</taxon>
        <taxon>Arthropoda</taxon>
        <taxon>Hexapoda</taxon>
        <taxon>Insecta</taxon>
        <taxon>Pterygota</taxon>
        <taxon>Neoptera</taxon>
        <taxon>Endopterygota</taxon>
        <taxon>Coleoptera</taxon>
        <taxon>Polyphaga</taxon>
        <taxon>Cucujiformia</taxon>
        <taxon>Curculionidae</taxon>
        <taxon>Dryophthorinae</taxon>
        <taxon>Sitophilus</taxon>
    </lineage>
</organism>
<dbReference type="GO" id="GO:0003755">
    <property type="term" value="F:peptidyl-prolyl cis-trans isomerase activity"/>
    <property type="evidence" value="ECO:0007669"/>
    <property type="project" value="UniProtKB-UniRule"/>
</dbReference>
<dbReference type="AlphaFoldDB" id="A0A6J2YN12"/>
<dbReference type="GO" id="GO:0016018">
    <property type="term" value="F:cyclosporin A binding"/>
    <property type="evidence" value="ECO:0007669"/>
    <property type="project" value="TreeGrafter"/>
</dbReference>
<feature type="chain" id="PRO_5027139485" description="Peptidyl-prolyl cis-trans isomerase" evidence="4">
    <location>
        <begin position="23"/>
        <end position="243"/>
    </location>
</feature>
<dbReference type="Gene3D" id="2.40.100.10">
    <property type="entry name" value="Cyclophilin-like"/>
    <property type="match status" value="1"/>
</dbReference>
<evidence type="ECO:0000313" key="7">
    <source>
        <dbReference type="Proteomes" id="UP000504635"/>
    </source>
</evidence>
<keyword evidence="5" id="KW-0812">Transmembrane</keyword>